<dbReference type="Pfam" id="PF10079">
    <property type="entry name" value="Rossmann-like_BshC"/>
    <property type="match status" value="1"/>
</dbReference>
<reference evidence="5 6" key="1">
    <citation type="submission" date="2019-04" db="EMBL/GenBank/DDBJ databases">
        <title>Draft genome sequence of Robertkochia marina CC-AMO-30D.</title>
        <authorList>
            <person name="Hameed A."/>
            <person name="Lin S.-Y."/>
            <person name="Shahina M."/>
            <person name="Lai W.-A."/>
            <person name="Young C.-C."/>
        </authorList>
    </citation>
    <scope>NUCLEOTIDE SEQUENCE [LARGE SCALE GENOMIC DNA]</scope>
    <source>
        <strain evidence="5 6">CC-AMO-30D</strain>
    </source>
</reference>
<comment type="caution">
    <text evidence="5">The sequence shown here is derived from an EMBL/GenBank/DDBJ whole genome shotgun (WGS) entry which is preliminary data.</text>
</comment>
<dbReference type="InterPro" id="IPR055399">
    <property type="entry name" value="CC_BshC"/>
</dbReference>
<dbReference type="EMBL" id="SSMC01000004">
    <property type="protein sequence ID" value="THD65713.1"/>
    <property type="molecule type" value="Genomic_DNA"/>
</dbReference>
<dbReference type="HAMAP" id="MF_01867">
    <property type="entry name" value="BshC"/>
    <property type="match status" value="1"/>
</dbReference>
<evidence type="ECO:0000259" key="3">
    <source>
        <dbReference type="Pfam" id="PF10079"/>
    </source>
</evidence>
<gene>
    <name evidence="2 5" type="primary">bshC</name>
    <name evidence="5" type="ORF">E7Z59_14080</name>
</gene>
<sequence length="536" mass="62124">MTLETINFEDTGFFTDLICDYLAEHPTINAFYNRYPSLESFEGQIQEKADFDMERRRRLVAALETQYAETDASELTRDHIALLANAKTFTITTGHQLNLFTGPLYFLYKIISVVKLTETLKERHPDYHFVPVYWMATEDHDFDEINFFNFNGKKFQWQGPKNEDEGGAVGRMPTLHLEELEALFRAELGPGKNALYLAELFKKAYLNHEDLTSATRFLANQLFAEKGLVIIDGDDAGLKREFLPHMKADLLENRAYHEVTKTIEKLEGLSNNYKVQVNPREINLFYLDKGVRDRVIFDGTAFGLADGTRKWSRSELISTLEEHPERFSPNVMLRPLYQEVILPNLCYIGGGGELAYWLELKSFFKASEVAFPMLLLRDSVLLMTGKQRKKLEKLHISLAQLFLDEHSFINRKVREISDIEIDLSEQRAHLVAQFSHMYEIAEKTDKSFLGAVKAQEVKQLKGLDHLEKRLLKAQKRKLSDQVARMMAIRNELFPNESLQERTINFAQFYKDYGSDLIDILFENLDPLDQRFKVITL</sequence>
<dbReference type="PIRSF" id="PIRSF012535">
    <property type="entry name" value="UCP012535"/>
    <property type="match status" value="1"/>
</dbReference>
<feature type="domain" description="Bacillithiol biosynthesis BshC C-terminal coiled-coil" evidence="4">
    <location>
        <begin position="380"/>
        <end position="536"/>
    </location>
</feature>
<proteinExistence type="inferred from homology"/>
<evidence type="ECO:0000256" key="1">
    <source>
        <dbReference type="ARBA" id="ARBA00022598"/>
    </source>
</evidence>
<evidence type="ECO:0000259" key="4">
    <source>
        <dbReference type="Pfam" id="PF24850"/>
    </source>
</evidence>
<dbReference type="InterPro" id="IPR011199">
    <property type="entry name" value="Bacillithiol_biosynth_BshC"/>
</dbReference>
<dbReference type="InterPro" id="IPR055398">
    <property type="entry name" value="Rossmann-like_BshC"/>
</dbReference>
<keyword evidence="1 2" id="KW-0436">Ligase</keyword>
<evidence type="ECO:0000313" key="5">
    <source>
        <dbReference type="EMBL" id="THD65713.1"/>
    </source>
</evidence>
<dbReference type="Pfam" id="PF24850">
    <property type="entry name" value="CC_BshC"/>
    <property type="match status" value="1"/>
</dbReference>
<dbReference type="OrthoDB" id="9765151at2"/>
<accession>A0A4S3LZC5</accession>
<dbReference type="EC" id="6.-.-.-" evidence="2"/>
<dbReference type="GO" id="GO:0016874">
    <property type="term" value="F:ligase activity"/>
    <property type="evidence" value="ECO:0007669"/>
    <property type="project" value="UniProtKB-UniRule"/>
</dbReference>
<comment type="similarity">
    <text evidence="2">Belongs to the BshC family.</text>
</comment>
<organism evidence="5 6">
    <name type="scientific">Robertkochia marina</name>
    <dbReference type="NCBI Taxonomy" id="1227945"/>
    <lineage>
        <taxon>Bacteria</taxon>
        <taxon>Pseudomonadati</taxon>
        <taxon>Bacteroidota</taxon>
        <taxon>Flavobacteriia</taxon>
        <taxon>Flavobacteriales</taxon>
        <taxon>Flavobacteriaceae</taxon>
        <taxon>Robertkochia</taxon>
    </lineage>
</organism>
<evidence type="ECO:0000313" key="6">
    <source>
        <dbReference type="Proteomes" id="UP000305939"/>
    </source>
</evidence>
<evidence type="ECO:0000256" key="2">
    <source>
        <dbReference type="HAMAP-Rule" id="MF_01867"/>
    </source>
</evidence>
<dbReference type="AlphaFoldDB" id="A0A4S3LZC5"/>
<keyword evidence="6" id="KW-1185">Reference proteome</keyword>
<dbReference type="RefSeq" id="WP_136336997.1">
    <property type="nucleotide sequence ID" value="NZ_QXMP01000002.1"/>
</dbReference>
<name>A0A4S3LZC5_9FLAO</name>
<dbReference type="NCBIfam" id="TIGR03998">
    <property type="entry name" value="thiol_BshC"/>
    <property type="match status" value="1"/>
</dbReference>
<feature type="domain" description="Bacillithiol biosynthesis BshC N-terminal Rossmann-like" evidence="3">
    <location>
        <begin position="1"/>
        <end position="377"/>
    </location>
</feature>
<dbReference type="Proteomes" id="UP000305939">
    <property type="component" value="Unassembled WGS sequence"/>
</dbReference>
<protein>
    <recommendedName>
        <fullName evidence="2">Putative cysteine ligase BshC</fullName>
        <ecNumber evidence="2">6.-.-.-</ecNumber>
    </recommendedName>
</protein>